<keyword evidence="1" id="KW-0472">Membrane</keyword>
<evidence type="ECO:0000313" key="3">
    <source>
        <dbReference type="Proteomes" id="UP001217918"/>
    </source>
</evidence>
<protein>
    <submittedName>
        <fullName evidence="2">Uncharacterized protein</fullName>
    </submittedName>
</protein>
<dbReference type="Proteomes" id="UP001217918">
    <property type="component" value="Unassembled WGS sequence"/>
</dbReference>
<keyword evidence="3" id="KW-1185">Reference proteome</keyword>
<keyword evidence="1" id="KW-0812">Transmembrane</keyword>
<feature type="transmembrane region" description="Helical" evidence="1">
    <location>
        <begin position="106"/>
        <end position="128"/>
    </location>
</feature>
<dbReference type="EMBL" id="JAQQPM010000006">
    <property type="protein sequence ID" value="KAK2072583.1"/>
    <property type="molecule type" value="Genomic_DNA"/>
</dbReference>
<sequence>MAPADGPEANKSALTRLHAWGSSPLPSMGLATLVTALHWQPFQRLPMLFPPLLLFSSYLHVAGFRTDAAGTAAAWSGLYVLLAVRRRRRPAAAPAPALRRRFTARGGVRAAAVALGVVNCVAGGWVYATGDREAEDVERRERNRWGDHVSRAFTIYVLESFAPACRFSTSPPPFVVQSRRENLCPSHSLRYFFFYPGGEGNDQGPP</sequence>
<name>A0AAD9I7U1_9PEZI</name>
<feature type="transmembrane region" description="Helical" evidence="1">
    <location>
        <begin position="68"/>
        <end position="85"/>
    </location>
</feature>
<dbReference type="AlphaFoldDB" id="A0AAD9I7U1"/>
<accession>A0AAD9I7U1</accession>
<feature type="transmembrane region" description="Helical" evidence="1">
    <location>
        <begin position="20"/>
        <end position="38"/>
    </location>
</feature>
<proteinExistence type="predicted"/>
<reference evidence="2" key="1">
    <citation type="journal article" date="2023" name="Mol. Plant Microbe Interact.">
        <title>Elucidating the Obligate Nature and Biological Capacity of an Invasive Fungal Corn Pathogen.</title>
        <authorList>
            <person name="MacCready J.S."/>
            <person name="Roggenkamp E.M."/>
            <person name="Gdanetz K."/>
            <person name="Chilvers M.I."/>
        </authorList>
    </citation>
    <scope>NUCLEOTIDE SEQUENCE</scope>
    <source>
        <strain evidence="2">PM02</strain>
    </source>
</reference>
<keyword evidence="1" id="KW-1133">Transmembrane helix</keyword>
<organism evidence="2 3">
    <name type="scientific">Phyllachora maydis</name>
    <dbReference type="NCBI Taxonomy" id="1825666"/>
    <lineage>
        <taxon>Eukaryota</taxon>
        <taxon>Fungi</taxon>
        <taxon>Dikarya</taxon>
        <taxon>Ascomycota</taxon>
        <taxon>Pezizomycotina</taxon>
        <taxon>Sordariomycetes</taxon>
        <taxon>Sordariomycetidae</taxon>
        <taxon>Phyllachorales</taxon>
        <taxon>Phyllachoraceae</taxon>
        <taxon>Phyllachora</taxon>
    </lineage>
</organism>
<gene>
    <name evidence="2" type="ORF">P8C59_006929</name>
</gene>
<comment type="caution">
    <text evidence="2">The sequence shown here is derived from an EMBL/GenBank/DDBJ whole genome shotgun (WGS) entry which is preliminary data.</text>
</comment>
<evidence type="ECO:0000256" key="1">
    <source>
        <dbReference type="SAM" id="Phobius"/>
    </source>
</evidence>
<evidence type="ECO:0000313" key="2">
    <source>
        <dbReference type="EMBL" id="KAK2072583.1"/>
    </source>
</evidence>